<dbReference type="EMBL" id="AWXE01000003">
    <property type="protein sequence ID" value="ERL46967.1"/>
    <property type="molecule type" value="Genomic_DNA"/>
</dbReference>
<name>U2XPA2_9PROT</name>
<evidence type="ECO:0000256" key="1">
    <source>
        <dbReference type="SAM" id="Phobius"/>
    </source>
</evidence>
<keyword evidence="1" id="KW-0812">Transmembrane</keyword>
<feature type="transmembrane region" description="Helical" evidence="1">
    <location>
        <begin position="109"/>
        <end position="129"/>
    </location>
</feature>
<dbReference type="AlphaFoldDB" id="U2XPA2"/>
<keyword evidence="3" id="KW-1185">Reference proteome</keyword>
<keyword evidence="1" id="KW-1133">Transmembrane helix</keyword>
<reference evidence="2 3" key="1">
    <citation type="journal article" date="2014" name="FEMS Microbiol. Ecol.">
        <title>Genomic differentiation among two strains of the PS1 clade isolated from geographically separated marine habitats.</title>
        <authorList>
            <person name="Jimenez-Infante F."/>
            <person name="Ngugi D.K."/>
            <person name="Alam I."/>
            <person name="Rashid M."/>
            <person name="Baalawi W."/>
            <person name="Kamau A.A."/>
            <person name="Bajic V.B."/>
            <person name="Stingl U."/>
        </authorList>
    </citation>
    <scope>NUCLEOTIDE SEQUENCE [LARGE SCALE GENOMIC DNA]</scope>
    <source>
        <strain evidence="2 3">RS24</strain>
    </source>
</reference>
<evidence type="ECO:0000313" key="2">
    <source>
        <dbReference type="EMBL" id="ERL46967.1"/>
    </source>
</evidence>
<proteinExistence type="predicted"/>
<dbReference type="RefSeq" id="WP_021776920.1">
    <property type="nucleotide sequence ID" value="NZ_AWXE01000003.1"/>
</dbReference>
<organism evidence="2 3">
    <name type="scientific">Candidatus Micropelagius thuwalensis</name>
    <dbReference type="NCBI Taxonomy" id="1397666"/>
    <lineage>
        <taxon>Bacteria</taxon>
        <taxon>Pseudomonadati</taxon>
        <taxon>Pseudomonadota</taxon>
        <taxon>Alphaproteobacteria</taxon>
        <taxon>PS1 clade</taxon>
        <taxon>Candidatus Micropelagius</taxon>
    </lineage>
</organism>
<evidence type="ECO:0000313" key="3">
    <source>
        <dbReference type="Proteomes" id="UP000016762"/>
    </source>
</evidence>
<comment type="caution">
    <text evidence="2">The sequence shown here is derived from an EMBL/GenBank/DDBJ whole genome shotgun (WGS) entry which is preliminary data.</text>
</comment>
<dbReference type="STRING" id="1397666.RS24_00893"/>
<keyword evidence="1" id="KW-0472">Membrane</keyword>
<dbReference type="OrthoDB" id="7632164at2"/>
<dbReference type="Proteomes" id="UP000016762">
    <property type="component" value="Unassembled WGS sequence"/>
</dbReference>
<accession>U2XPA2</accession>
<gene>
    <name evidence="2" type="ORF">RS24_00893</name>
</gene>
<protein>
    <submittedName>
        <fullName evidence="2">Uncharacterized protein</fullName>
    </submittedName>
</protein>
<sequence length="156" mass="17425">MTKDKTNTISLDMHRFKALISAYGSDVAKWPEDSRSWAQTFSRDNTEAQNLLSYEKELDEILTDVESKTLNPEALTHLQYKIVSSSTRLPQQKNTDNQRALMGSSIQSLTACFLLCGCLAAGMLSLPYLPLDTIVVATESEQSIAFLEINLLSSWD</sequence>